<dbReference type="RefSeq" id="WP_050431403.1">
    <property type="nucleotide sequence ID" value="NZ_CP012159.1"/>
</dbReference>
<evidence type="ECO:0008006" key="5">
    <source>
        <dbReference type="Google" id="ProtNLM"/>
    </source>
</evidence>
<proteinExistence type="predicted"/>
<evidence type="ECO:0000313" key="3">
    <source>
        <dbReference type="EMBL" id="AKT39285.1"/>
    </source>
</evidence>
<evidence type="ECO:0000313" key="4">
    <source>
        <dbReference type="Proteomes" id="UP000067626"/>
    </source>
</evidence>
<feature type="compositionally biased region" description="Low complexity" evidence="1">
    <location>
        <begin position="32"/>
        <end position="54"/>
    </location>
</feature>
<organism evidence="3 4">
    <name type="scientific">Chondromyces crocatus</name>
    <dbReference type="NCBI Taxonomy" id="52"/>
    <lineage>
        <taxon>Bacteria</taxon>
        <taxon>Pseudomonadati</taxon>
        <taxon>Myxococcota</taxon>
        <taxon>Polyangia</taxon>
        <taxon>Polyangiales</taxon>
        <taxon>Polyangiaceae</taxon>
        <taxon>Chondromyces</taxon>
    </lineage>
</organism>
<keyword evidence="2" id="KW-0732">Signal</keyword>
<keyword evidence="4" id="KW-1185">Reference proteome</keyword>
<dbReference type="OrthoDB" id="5521824at2"/>
<dbReference type="EMBL" id="CP012159">
    <property type="protein sequence ID" value="AKT39285.1"/>
    <property type="molecule type" value="Genomic_DNA"/>
</dbReference>
<dbReference type="STRING" id="52.CMC5_034330"/>
<name>A0A0K1EEI5_CHOCO</name>
<sequence>MRMLRVRWALVYALVVAALSGCESGSSGSGSAGVDAGASDAAAGSSGAVSTGAPGAAGGDEAPEVKGLELLKMTLTSAVKDKEPADRLSTARAGERVYAHLSLRNRTGGPREVRVEFQVNGVARTELTLDVGASWQWRTWGYNTLRSVDAGELTVIVSEVGGEELRRVSLPIKKGSK</sequence>
<reference evidence="3 4" key="1">
    <citation type="submission" date="2015-07" db="EMBL/GenBank/DDBJ databases">
        <title>Genome analysis of myxobacterium Chondromyces crocatus Cm c5 reveals a high potential for natural compound synthesis and the genetic basis for the loss of fruiting body formation.</title>
        <authorList>
            <person name="Zaburannyi N."/>
            <person name="Bunk B."/>
            <person name="Maier J."/>
            <person name="Overmann J."/>
            <person name="Mueller R."/>
        </authorList>
    </citation>
    <scope>NUCLEOTIDE SEQUENCE [LARGE SCALE GENOMIC DNA]</scope>
    <source>
        <strain evidence="3 4">Cm c5</strain>
    </source>
</reference>
<dbReference type="AlphaFoldDB" id="A0A0K1EEI5"/>
<accession>A0A0K1EEI5</accession>
<feature type="region of interest" description="Disordered" evidence="1">
    <location>
        <begin position="28"/>
        <end position="62"/>
    </location>
</feature>
<evidence type="ECO:0000256" key="2">
    <source>
        <dbReference type="SAM" id="SignalP"/>
    </source>
</evidence>
<dbReference type="Proteomes" id="UP000067626">
    <property type="component" value="Chromosome"/>
</dbReference>
<protein>
    <recommendedName>
        <fullName evidence="5">Lipoprotein</fullName>
    </recommendedName>
</protein>
<dbReference type="KEGG" id="ccro:CMC5_034330"/>
<evidence type="ECO:0000256" key="1">
    <source>
        <dbReference type="SAM" id="MobiDB-lite"/>
    </source>
</evidence>
<dbReference type="PROSITE" id="PS51257">
    <property type="entry name" value="PROKAR_LIPOPROTEIN"/>
    <property type="match status" value="1"/>
</dbReference>
<feature type="signal peptide" evidence="2">
    <location>
        <begin position="1"/>
        <end position="17"/>
    </location>
</feature>
<gene>
    <name evidence="3" type="ORF">CMC5_034330</name>
</gene>
<feature type="chain" id="PRO_5005459339" description="Lipoprotein" evidence="2">
    <location>
        <begin position="18"/>
        <end position="177"/>
    </location>
</feature>